<evidence type="ECO:0000313" key="1">
    <source>
        <dbReference type="EMBL" id="KAI0306544.1"/>
    </source>
</evidence>
<gene>
    <name evidence="1" type="ORF">B0F90DRAFT_1690760</name>
</gene>
<evidence type="ECO:0008006" key="3">
    <source>
        <dbReference type="Google" id="ProtNLM"/>
    </source>
</evidence>
<organism evidence="1 2">
    <name type="scientific">Multifurca ochricompacta</name>
    <dbReference type="NCBI Taxonomy" id="376703"/>
    <lineage>
        <taxon>Eukaryota</taxon>
        <taxon>Fungi</taxon>
        <taxon>Dikarya</taxon>
        <taxon>Basidiomycota</taxon>
        <taxon>Agaricomycotina</taxon>
        <taxon>Agaricomycetes</taxon>
        <taxon>Russulales</taxon>
        <taxon>Russulaceae</taxon>
        <taxon>Multifurca</taxon>
    </lineage>
</organism>
<dbReference type="PANTHER" id="PTHR21052">
    <property type="entry name" value="SPERMATOGENESIS ASSOCIATED 11-RELATED"/>
    <property type="match status" value="1"/>
</dbReference>
<dbReference type="Gene3D" id="2.60.120.590">
    <property type="entry name" value="Alpha-ketoglutarate-dependent dioxygenase AlkB-like"/>
    <property type="match status" value="1"/>
</dbReference>
<sequence length="207" mass="23887">MQRIYRPVFRLNNSATQSYSTLPSLPSDFSWLPRFFDLSEQHSLLSAALRKLDEAEPRALRKRRRDFLASYQLDQNRDTGDLKNVFLPDEFYHFEEGHYDGVIKRFREMRLSNWDDEKDPILRSALGRLGTLYPSRGGIQTHLLHLASNGEIHPHIDNIGASGSWILGISLGSERVLRMESVEDDIRGMQKHTFDVLLPSGSVYIQK</sequence>
<dbReference type="SUPFAM" id="SSF51197">
    <property type="entry name" value="Clavaminate synthase-like"/>
    <property type="match status" value="1"/>
</dbReference>
<dbReference type="GO" id="GO:0006974">
    <property type="term" value="P:DNA damage response"/>
    <property type="evidence" value="ECO:0007669"/>
    <property type="project" value="InterPro"/>
</dbReference>
<comment type="caution">
    <text evidence="1">The sequence shown here is derived from an EMBL/GenBank/DDBJ whole genome shotgun (WGS) entry which is preliminary data.</text>
</comment>
<reference evidence="1" key="1">
    <citation type="journal article" date="2022" name="New Phytol.">
        <title>Evolutionary transition to the ectomycorrhizal habit in the genomes of a hyperdiverse lineage of mushroom-forming fungi.</title>
        <authorList>
            <person name="Looney B."/>
            <person name="Miyauchi S."/>
            <person name="Morin E."/>
            <person name="Drula E."/>
            <person name="Courty P.E."/>
            <person name="Kohler A."/>
            <person name="Kuo A."/>
            <person name="LaButti K."/>
            <person name="Pangilinan J."/>
            <person name="Lipzen A."/>
            <person name="Riley R."/>
            <person name="Andreopoulos W."/>
            <person name="He G."/>
            <person name="Johnson J."/>
            <person name="Nolan M."/>
            <person name="Tritt A."/>
            <person name="Barry K.W."/>
            <person name="Grigoriev I.V."/>
            <person name="Nagy L.G."/>
            <person name="Hibbett D."/>
            <person name="Henrissat B."/>
            <person name="Matheny P.B."/>
            <person name="Labbe J."/>
            <person name="Martin F.M."/>
        </authorList>
    </citation>
    <scope>NUCLEOTIDE SEQUENCE</scope>
    <source>
        <strain evidence="1">BPL690</strain>
    </source>
</reference>
<dbReference type="EMBL" id="WTXG01000003">
    <property type="protein sequence ID" value="KAI0306544.1"/>
    <property type="molecule type" value="Genomic_DNA"/>
</dbReference>
<proteinExistence type="predicted"/>
<evidence type="ECO:0000313" key="2">
    <source>
        <dbReference type="Proteomes" id="UP001203297"/>
    </source>
</evidence>
<accession>A0AAD4MCF2</accession>
<dbReference type="InterPro" id="IPR037151">
    <property type="entry name" value="AlkB-like_sf"/>
</dbReference>
<dbReference type="GO" id="GO:0005759">
    <property type="term" value="C:mitochondrial matrix"/>
    <property type="evidence" value="ECO:0007669"/>
    <property type="project" value="TreeGrafter"/>
</dbReference>
<dbReference type="InterPro" id="IPR032870">
    <property type="entry name" value="ALKBH7-like"/>
</dbReference>
<dbReference type="PANTHER" id="PTHR21052:SF0">
    <property type="entry name" value="ALPHA-KETOGLUTARATE-DEPENDENT DIOXYGENASE ALKB HOMOLOG 7, MITOCHONDRIAL"/>
    <property type="match status" value="1"/>
</dbReference>
<dbReference type="AlphaFoldDB" id="A0AAD4MCF2"/>
<dbReference type="GO" id="GO:0006631">
    <property type="term" value="P:fatty acid metabolic process"/>
    <property type="evidence" value="ECO:0007669"/>
    <property type="project" value="TreeGrafter"/>
</dbReference>
<dbReference type="GO" id="GO:0016706">
    <property type="term" value="F:2-oxoglutarate-dependent dioxygenase activity"/>
    <property type="evidence" value="ECO:0007669"/>
    <property type="project" value="TreeGrafter"/>
</dbReference>
<keyword evidence="2" id="KW-1185">Reference proteome</keyword>
<protein>
    <recommendedName>
        <fullName evidence="3">Alpha-ketoglutarate-dependent dioxygenase AlkB-like domain-containing protein</fullName>
    </recommendedName>
</protein>
<name>A0AAD4MCF2_9AGAM</name>
<dbReference type="Proteomes" id="UP001203297">
    <property type="component" value="Unassembled WGS sequence"/>
</dbReference>